<evidence type="ECO:0000313" key="2">
    <source>
        <dbReference type="Proteomes" id="UP000604066"/>
    </source>
</evidence>
<dbReference type="EMBL" id="JACCBS010000001">
    <property type="protein sequence ID" value="NYE56734.1"/>
    <property type="molecule type" value="Genomic_DNA"/>
</dbReference>
<organism evidence="1 2">
    <name type="scientific">Carboxydothermus ferrireducens DSM 11255</name>
    <dbReference type="NCBI Taxonomy" id="1119529"/>
    <lineage>
        <taxon>Bacteria</taxon>
        <taxon>Bacillati</taxon>
        <taxon>Bacillota</taxon>
        <taxon>Clostridia</taxon>
        <taxon>Thermoanaerobacterales</taxon>
        <taxon>Thermoanaerobacteraceae</taxon>
        <taxon>Carboxydothermus</taxon>
    </lineage>
</organism>
<dbReference type="Proteomes" id="UP000604066">
    <property type="component" value="Unassembled WGS sequence"/>
</dbReference>
<proteinExistence type="predicted"/>
<gene>
    <name evidence="1" type="ORF">HDG70_000440</name>
</gene>
<keyword evidence="2" id="KW-1185">Reference proteome</keyword>
<name>A0ABX2R6D1_9THEO</name>
<accession>A0ABX2R6D1</accession>
<evidence type="ECO:0000313" key="1">
    <source>
        <dbReference type="EMBL" id="NYE56734.1"/>
    </source>
</evidence>
<sequence length="38" mass="4397">MSFNMFVPTRILFGMGQLNNLHIQKMPGKKSHDCDFGR</sequence>
<reference evidence="1 2" key="1">
    <citation type="submission" date="2020-07" db="EMBL/GenBank/DDBJ databases">
        <title>Genomic Encyclopedia of Type Strains, Phase III (KMG-III): the genomes of soil and plant-associated and newly described type strains.</title>
        <authorList>
            <person name="Whitman W."/>
        </authorList>
    </citation>
    <scope>NUCLEOTIDE SEQUENCE [LARGE SCALE GENOMIC DNA]</scope>
    <source>
        <strain evidence="1 2">DSM 11255</strain>
    </source>
</reference>
<comment type="caution">
    <text evidence="1">The sequence shown here is derived from an EMBL/GenBank/DDBJ whole genome shotgun (WGS) entry which is preliminary data.</text>
</comment>
<protein>
    <submittedName>
        <fullName evidence="1">Alcohol dehydrogenase YqhD (Iron-dependent ADH family)</fullName>
    </submittedName>
</protein>